<keyword evidence="3" id="KW-0328">Glycosyltransferase</keyword>
<dbReference type="GO" id="GO:0016757">
    <property type="term" value="F:glycosyltransferase activity"/>
    <property type="evidence" value="ECO:0007669"/>
    <property type="project" value="UniProtKB-KW"/>
</dbReference>
<dbReference type="EC" id="2.4.-.-" evidence="3"/>
<dbReference type="AlphaFoldDB" id="A0AAU8DK96"/>
<dbReference type="CDD" id="cd03801">
    <property type="entry name" value="GT4_PimA-like"/>
    <property type="match status" value="1"/>
</dbReference>
<dbReference type="InterPro" id="IPR001296">
    <property type="entry name" value="Glyco_trans_1"/>
</dbReference>
<evidence type="ECO:0000259" key="2">
    <source>
        <dbReference type="Pfam" id="PF00534"/>
    </source>
</evidence>
<evidence type="ECO:0000256" key="1">
    <source>
        <dbReference type="ARBA" id="ARBA00022679"/>
    </source>
</evidence>
<name>A0AAU8DK96_9ACTN</name>
<evidence type="ECO:0000313" key="3">
    <source>
        <dbReference type="EMBL" id="XCG62642.1"/>
    </source>
</evidence>
<dbReference type="Gene3D" id="3.40.50.2000">
    <property type="entry name" value="Glycogen Phosphorylase B"/>
    <property type="match status" value="1"/>
</dbReference>
<dbReference type="PANTHER" id="PTHR12526">
    <property type="entry name" value="GLYCOSYLTRANSFERASE"/>
    <property type="match status" value="1"/>
</dbReference>
<feature type="domain" description="Glycosyl transferase family 1" evidence="2">
    <location>
        <begin position="167"/>
        <end position="327"/>
    </location>
</feature>
<proteinExistence type="predicted"/>
<dbReference type="PANTHER" id="PTHR12526:SF635">
    <property type="entry name" value="GLYCOSYL TRANSFERASE GROUP 1"/>
    <property type="match status" value="1"/>
</dbReference>
<organism evidence="3">
    <name type="scientific">Nakamurella sp. A5-74</name>
    <dbReference type="NCBI Taxonomy" id="3158264"/>
    <lineage>
        <taxon>Bacteria</taxon>
        <taxon>Bacillati</taxon>
        <taxon>Actinomycetota</taxon>
        <taxon>Actinomycetes</taxon>
        <taxon>Nakamurellales</taxon>
        <taxon>Nakamurellaceae</taxon>
        <taxon>Nakamurella</taxon>
    </lineage>
</organism>
<gene>
    <name evidence="3" type="ORF">ABLG96_15580</name>
</gene>
<dbReference type="SUPFAM" id="SSF53756">
    <property type="entry name" value="UDP-Glycosyltransferase/glycogen phosphorylase"/>
    <property type="match status" value="1"/>
</dbReference>
<protein>
    <submittedName>
        <fullName evidence="3">Glycosyltransferase family 4 protein</fullName>
        <ecNumber evidence="3">2.4.-.-</ecNumber>
    </submittedName>
</protein>
<accession>A0AAU8DK96</accession>
<reference evidence="3" key="1">
    <citation type="submission" date="2024-05" db="EMBL/GenBank/DDBJ databases">
        <authorList>
            <person name="Cai S.Y."/>
            <person name="Jin L.M."/>
            <person name="Li H.R."/>
        </authorList>
    </citation>
    <scope>NUCLEOTIDE SEQUENCE</scope>
    <source>
        <strain evidence="3">A5-74</strain>
    </source>
</reference>
<dbReference type="RefSeq" id="WP_353648257.1">
    <property type="nucleotide sequence ID" value="NZ_CP159218.1"/>
</dbReference>
<dbReference type="EMBL" id="CP159218">
    <property type="protein sequence ID" value="XCG62642.1"/>
    <property type="molecule type" value="Genomic_DNA"/>
</dbReference>
<keyword evidence="1 3" id="KW-0808">Transferase</keyword>
<sequence>MKIVVLNTSVPFLRGGAEHLADTLVAELRKRGHATEHVKVPLRWHSPLAISQSMFAAATLLMPEVELVIPLKFPAYLVPHQNKVPWLLHQFRQVYELWGTPYQDVPNTPEGEALRQSIHAADDHAFRQARQIFTNSAVTRKRLKTHNGFDSEVLHAPLGDPESFRSGEHGDYLLAIGRVSGGKRQALLAEAMAHSRSSLRLVIAGSPETPGELTKIQDVIAKHELQDRITLIPRFISDEEKIDLISGARAVAYLPVDEDSYGYVTAEAMLAQRPVLSTDDAGGVLELVRDGISGYVAEPTAESLAEKIDLLAASADDARRLGREGKRLVEKMNLSWDNVIERLTS</sequence>
<dbReference type="Pfam" id="PF00534">
    <property type="entry name" value="Glycos_transf_1"/>
    <property type="match status" value="1"/>
</dbReference>